<name>A0ABT1TGK8_9GAMM</name>
<dbReference type="EMBL" id="JANIBJ010000017">
    <property type="protein sequence ID" value="MCQ8104594.1"/>
    <property type="molecule type" value="Genomic_DNA"/>
</dbReference>
<dbReference type="InterPro" id="IPR016031">
    <property type="entry name" value="Trp_RNA-bd_attenuator-like_dom"/>
</dbReference>
<gene>
    <name evidence="1" type="ORF">NP590_10800</name>
</gene>
<keyword evidence="2" id="KW-1185">Reference proteome</keyword>
<dbReference type="PANTHER" id="PTHR43657:SF1">
    <property type="entry name" value="ALTERED INHERITANCE OF MITOCHONDRIA PROTEIN 24, MITOCHONDRIAL"/>
    <property type="match status" value="1"/>
</dbReference>
<protein>
    <submittedName>
        <fullName evidence="1">TIGR00266 family protein</fullName>
    </submittedName>
</protein>
<dbReference type="InterPro" id="IPR036983">
    <property type="entry name" value="AIM24_sf"/>
</dbReference>
<sequence>MKFDITNPGAFSTLLVNLESGEAIKAESGAMITMSETLDVDSKMERGLLGGLSRKLLTGESLFFQTVTAARGPGQVMMASAYPGEIAVLELDGSEEYILQKDGFLAAEQSVQVSTKAQNLTKGLFSGEGFFVMRVSGKGKLAISTYGGIQKLTLAPGETRIIDNSHMVAWSANANYKIEKASKGWISSFTSGEGLVCRFHGPGDVYIQTRNSPGFGSWVRQFIPTR</sequence>
<evidence type="ECO:0000313" key="2">
    <source>
        <dbReference type="Proteomes" id="UP001524499"/>
    </source>
</evidence>
<dbReference type="NCBIfam" id="TIGR00266">
    <property type="entry name" value="TIGR00266 family protein"/>
    <property type="match status" value="1"/>
</dbReference>
<dbReference type="SUPFAM" id="SSF51219">
    <property type="entry name" value="TRAP-like"/>
    <property type="match status" value="1"/>
</dbReference>
<dbReference type="Proteomes" id="UP001524499">
    <property type="component" value="Unassembled WGS sequence"/>
</dbReference>
<accession>A0ABT1TGK8</accession>
<reference evidence="1 2" key="1">
    <citation type="submission" date="2022-07" db="EMBL/GenBank/DDBJ databases">
        <title>Methylomonas rivi sp. nov., Methylomonas rosea sp. nov., Methylomonas aureus sp. nov. and Methylomonas subterranea sp. nov., four novel methanotrophs isolated from a freshwater creek and the deep terrestrial subsurface.</title>
        <authorList>
            <person name="Abin C."/>
            <person name="Sankaranarayanan K."/>
            <person name="Garner C."/>
            <person name="Sindelar R."/>
            <person name="Kotary K."/>
            <person name="Garner R."/>
            <person name="Barclay S."/>
            <person name="Lawson P."/>
            <person name="Krumholz L."/>
        </authorList>
    </citation>
    <scope>NUCLEOTIDE SEQUENCE [LARGE SCALE GENOMIC DNA]</scope>
    <source>
        <strain evidence="1 2">SURF-2</strain>
    </source>
</reference>
<dbReference type="RefSeq" id="WP_256602390.1">
    <property type="nucleotide sequence ID" value="NZ_JANIBJ010000017.1"/>
</dbReference>
<proteinExistence type="predicted"/>
<organism evidence="1 2">
    <name type="scientific">Methylomonas subterranea</name>
    <dbReference type="NCBI Taxonomy" id="2952225"/>
    <lineage>
        <taxon>Bacteria</taxon>
        <taxon>Pseudomonadati</taxon>
        <taxon>Pseudomonadota</taxon>
        <taxon>Gammaproteobacteria</taxon>
        <taxon>Methylococcales</taxon>
        <taxon>Methylococcaceae</taxon>
        <taxon>Methylomonas</taxon>
    </lineage>
</organism>
<dbReference type="Pfam" id="PF01987">
    <property type="entry name" value="AIM24"/>
    <property type="match status" value="1"/>
</dbReference>
<evidence type="ECO:0000313" key="1">
    <source>
        <dbReference type="EMBL" id="MCQ8104594.1"/>
    </source>
</evidence>
<dbReference type="Gene3D" id="3.60.160.10">
    <property type="entry name" value="Mitochondrial biogenesis AIM24"/>
    <property type="match status" value="1"/>
</dbReference>
<dbReference type="InterPro" id="IPR002838">
    <property type="entry name" value="AIM24"/>
</dbReference>
<dbReference type="PANTHER" id="PTHR43657">
    <property type="entry name" value="TRYPTOPHAN RNA-BINDING ATTENUATOR PROTEIN-LIKE PROTEIN"/>
    <property type="match status" value="1"/>
</dbReference>
<comment type="caution">
    <text evidence="1">The sequence shown here is derived from an EMBL/GenBank/DDBJ whole genome shotgun (WGS) entry which is preliminary data.</text>
</comment>